<sequence length="1472" mass="166906">MIRSGICAFALILWAGLVPASAQPVDRVLWYEAETTSTSRAEATFKAPASDSWRLRVYADNAADQQAKPEIWSSTGGGIFVSHSPLDAHHDKDYTDYFYAVNTTEERSILLQHSDARTTRLYHSKRTSAAVLHDDARIKLSDQHSVTTLTMQTGFEAHDMQLVPGEEDYVTEFSEPGLYHLEIRIPWRASYELYETLTLQTPERQLQLAANLDDSTRYEDDRGYVQLLSRPVRVPFYVTEAGQQLSLDLDRDAYLRWLQSDASAQFLAERNAPDAIEQAQDKQLALQQQPWLTTSFFRSLPPQQALATESFIPLTGAVRKPEALVLPSSAHPTREPEYFYQLPAGHSASFALPEQTRNAPVKLTVKWQEDATAFMVRTNSGEQQEVRLRPELTPLQHWQLDNGSQLALMSKADAPAYKVTEVLLDFNQPYQSLTVTSTGDHDAWLRLDYANEQPASVSESGWLNLSPSASAELVSALREGGSSALTNSALKQAVATEWHTRLQSRSAQFTERYASPYLDKQRSITADQFASVRNALATTFDVQLKDVADVYQQLTELGYNFTARQLLVDLAAGSESALQTQAETLLLQLFAEQERWFDTEGYWAWRLFHHADPEALAAIAYSWTQQNRQREAALLFLLLDKSQSTELPTELALRAAVVSQQSDLAEYWFGKLTAAQQQSWPADVTDYHWVRQRPEFAEQTREALIYNSDLDLYLTTFYLDNATPLRLRLTDSPRLKVTLYPELNEEATASDELHQVALTINDNSHPLAVRMDRASESLSWSQSEQLLVGLPQSYTFTLNADQINDISIETQGFAAGVVIEAAEPQLLTPSAAAAANASLPAVTPPLTQRLSELALAQQQSKLADAERKRMKANTLGTALTDTQQLLLDRLTQGYAWHRLDTVSSSDGIAYLEAERWQPSAPWWQVRHALMTSNVRPGERRLADDEQAQLALDLRVPKALTLEVRKATALSGPVAPATLSITTPDGTMVRALSSELLSIPLNLSSGEHKLSLEFTEPSSALVLYRLLDSEGESVLPGNQVKTYRASPSENIELFIPANNLLRIDHYADRDTLASHRYMWFAEDTYYEVPHSGGSGEHSYYRFFIWQQQPLADEPQLPLLSAALSEPGVAQQPPTIWPVDPQRAVFSDTLYELGEQDDGTWGFALGYRARNNFDEDLRTGREEFIDSRWHYQRQLSDWDAYWNSSLQWRAHSDTDLHTLVSDNDLYWLPNKYFDAQARLNIYYQAAAADDEAEGAWSAYASLSGRWKYYWNNRTRNELELLVFGRELSEDMTPAVPIDDDIVTQYKLDHRYGLTVRDQFTYQPWLDTRVHIEGQFTLNELGQGQLLDHWSVNSGWRQYFKPWRLGLDASYTQYLRDDNRRRRLSSTQVALSVDYEWWQAQGNLWQLSFDIRHDINRNTTGAFLGISWNHTAGQGYDDFAPQTLLFAPLRQRHALEHIETNDITINDPLEAVDEN</sequence>
<comment type="caution">
    <text evidence="2">The sequence shown here is derived from an EMBL/GenBank/DDBJ whole genome shotgun (WGS) entry which is preliminary data.</text>
</comment>
<dbReference type="Proteomes" id="UP001169492">
    <property type="component" value="Unassembled WGS sequence"/>
</dbReference>
<feature type="chain" id="PRO_5043420505" evidence="1">
    <location>
        <begin position="23"/>
        <end position="1472"/>
    </location>
</feature>
<dbReference type="EMBL" id="JAGGJB010000004">
    <property type="protein sequence ID" value="MDN7124875.1"/>
    <property type="molecule type" value="Genomic_DNA"/>
</dbReference>
<dbReference type="RefSeq" id="WP_301774669.1">
    <property type="nucleotide sequence ID" value="NZ_JAGGJB010000004.1"/>
</dbReference>
<proteinExistence type="predicted"/>
<reference evidence="2 3" key="1">
    <citation type="submission" date="2021-03" db="EMBL/GenBank/DDBJ databases">
        <title>Pseudidiomarina terrestris, a new bacterium isolated from saline soil.</title>
        <authorList>
            <person name="Galisteo C."/>
            <person name="De La Haba R."/>
            <person name="Sanchez-Porro C."/>
            <person name="Ventosa A."/>
        </authorList>
    </citation>
    <scope>NUCLEOTIDE SEQUENCE [LARGE SCALE GENOMIC DNA]</scope>
    <source>
        <strain evidence="2 3">1APP75-32.1</strain>
    </source>
</reference>
<accession>A0AAW7R153</accession>
<name>A0AAW7R153_9GAMM</name>
<evidence type="ECO:0000313" key="2">
    <source>
        <dbReference type="EMBL" id="MDN7124875.1"/>
    </source>
</evidence>
<protein>
    <submittedName>
        <fullName evidence="2">Uncharacterized protein</fullName>
    </submittedName>
</protein>
<gene>
    <name evidence="2" type="ORF">J6I90_08270</name>
</gene>
<keyword evidence="1" id="KW-0732">Signal</keyword>
<organism evidence="2 3">
    <name type="scientific">Pseudidiomarina terrestris</name>
    <dbReference type="NCBI Taxonomy" id="2820060"/>
    <lineage>
        <taxon>Bacteria</taxon>
        <taxon>Pseudomonadati</taxon>
        <taxon>Pseudomonadota</taxon>
        <taxon>Gammaproteobacteria</taxon>
        <taxon>Alteromonadales</taxon>
        <taxon>Idiomarinaceae</taxon>
        <taxon>Pseudidiomarina</taxon>
    </lineage>
</organism>
<evidence type="ECO:0000256" key="1">
    <source>
        <dbReference type="SAM" id="SignalP"/>
    </source>
</evidence>
<evidence type="ECO:0000313" key="3">
    <source>
        <dbReference type="Proteomes" id="UP001169492"/>
    </source>
</evidence>
<feature type="signal peptide" evidence="1">
    <location>
        <begin position="1"/>
        <end position="22"/>
    </location>
</feature>